<evidence type="ECO:0000256" key="1">
    <source>
        <dbReference type="ARBA" id="ARBA00004651"/>
    </source>
</evidence>
<dbReference type="PANTHER" id="PTHR42643">
    <property type="entry name" value="IONOTROPIC RECEPTOR 20A-RELATED"/>
    <property type="match status" value="1"/>
</dbReference>
<evidence type="ECO:0000313" key="9">
    <source>
        <dbReference type="EMBL" id="WPO56533.1"/>
    </source>
</evidence>
<feature type="transmembrane region" description="Helical" evidence="8">
    <location>
        <begin position="122"/>
        <end position="142"/>
    </location>
</feature>
<keyword evidence="7" id="KW-0325">Glycoprotein</keyword>
<name>A0AAU0QLN3_9NEOP</name>
<protein>
    <submittedName>
        <fullName evidence="9">Ionotropic receptor</fullName>
    </submittedName>
</protein>
<evidence type="ECO:0000256" key="8">
    <source>
        <dbReference type="SAM" id="Phobius"/>
    </source>
</evidence>
<keyword evidence="3 8" id="KW-0812">Transmembrane</keyword>
<keyword evidence="4 8" id="KW-1133">Transmembrane helix</keyword>
<evidence type="ECO:0000256" key="2">
    <source>
        <dbReference type="ARBA" id="ARBA00022475"/>
    </source>
</evidence>
<evidence type="ECO:0000256" key="5">
    <source>
        <dbReference type="ARBA" id="ARBA00023136"/>
    </source>
</evidence>
<dbReference type="PANTHER" id="PTHR42643:SF32">
    <property type="entry name" value="IONOTROPIC RECEPTOR 31A, ISOFORM C-RELATED"/>
    <property type="match status" value="1"/>
</dbReference>
<evidence type="ECO:0000256" key="7">
    <source>
        <dbReference type="ARBA" id="ARBA00023180"/>
    </source>
</evidence>
<keyword evidence="2" id="KW-1003">Cell membrane</keyword>
<dbReference type="InterPro" id="IPR052192">
    <property type="entry name" value="Insect_Ionotropic_Sensory_Rcpt"/>
</dbReference>
<dbReference type="GO" id="GO:0005886">
    <property type="term" value="C:plasma membrane"/>
    <property type="evidence" value="ECO:0007669"/>
    <property type="project" value="UniProtKB-SubCell"/>
</dbReference>
<comment type="subcellular location">
    <subcellularLocation>
        <location evidence="1">Cell membrane</location>
        <topology evidence="1">Multi-pass membrane protein</topology>
    </subcellularLocation>
</comment>
<dbReference type="SUPFAM" id="SSF53850">
    <property type="entry name" value="Periplasmic binding protein-like II"/>
    <property type="match status" value="1"/>
</dbReference>
<proteinExistence type="evidence at transcript level"/>
<evidence type="ECO:0000256" key="3">
    <source>
        <dbReference type="ARBA" id="ARBA00022692"/>
    </source>
</evidence>
<evidence type="ECO:0000256" key="6">
    <source>
        <dbReference type="ARBA" id="ARBA00023170"/>
    </source>
</evidence>
<evidence type="ECO:0000256" key="4">
    <source>
        <dbReference type="ARBA" id="ARBA00022989"/>
    </source>
</evidence>
<accession>A0AAU0QLN3</accession>
<dbReference type="AlphaFoldDB" id="A0AAU0QLN3"/>
<dbReference type="Gene3D" id="3.40.190.10">
    <property type="entry name" value="Periplasmic binding protein-like II"/>
    <property type="match status" value="2"/>
</dbReference>
<organism evidence="9">
    <name type="scientific">Leucinodes orbonalis</name>
    <dbReference type="NCBI Taxonomy" id="711050"/>
    <lineage>
        <taxon>Eukaryota</taxon>
        <taxon>Metazoa</taxon>
        <taxon>Ecdysozoa</taxon>
        <taxon>Arthropoda</taxon>
        <taxon>Hexapoda</taxon>
        <taxon>Insecta</taxon>
        <taxon>Pterygota</taxon>
        <taxon>Neoptera</taxon>
        <taxon>Endopterygota</taxon>
        <taxon>Lepidoptera</taxon>
        <taxon>Glossata</taxon>
        <taxon>Ditrysia</taxon>
        <taxon>Pyraloidea</taxon>
        <taxon>Crambidae</taxon>
        <taxon>Spilomelinae</taxon>
        <taxon>Leucinodes</taxon>
    </lineage>
</organism>
<sequence length="158" mass="17794">MYSTKSAAGRDHNFLSAERGMELVKKGGFAFHVDSVVAYRIMRSKFTEREICEAHEIPLYPPQKMGFVVRKASPLKEHFTYGVRKLLESGLMRRLQSTWDEPKPACVHTPDASVFSVSIREFSTALLALLGGVIISLVVLFAEIITHRCRNGQIAFIH</sequence>
<reference evidence="9" key="1">
    <citation type="submission" date="2023-05" db="EMBL/GenBank/DDBJ databases">
        <authorList>
            <person name="Pathak J."/>
            <person name="Thiruvengadam V."/>
            <person name="Gracy G.R."/>
            <person name="M M."/>
        </authorList>
    </citation>
    <scope>NUCLEOTIDE SEQUENCE</scope>
    <source>
        <tissue evidence="9">Head and antenna</tissue>
    </source>
</reference>
<dbReference type="EMBL" id="OQ970333">
    <property type="protein sequence ID" value="WPO56533.1"/>
    <property type="molecule type" value="mRNA"/>
</dbReference>
<keyword evidence="5 8" id="KW-0472">Membrane</keyword>
<keyword evidence="6 9" id="KW-0675">Receptor</keyword>